<proteinExistence type="inferred from homology"/>
<dbReference type="GO" id="GO:0003723">
    <property type="term" value="F:RNA binding"/>
    <property type="evidence" value="ECO:0007669"/>
    <property type="project" value="UniProtKB-UniRule"/>
</dbReference>
<dbReference type="SUPFAM" id="SSF74982">
    <property type="entry name" value="Small protein B (SmpB)"/>
    <property type="match status" value="1"/>
</dbReference>
<dbReference type="Gene3D" id="2.40.280.10">
    <property type="match status" value="1"/>
</dbReference>
<dbReference type="GO" id="GO:0070929">
    <property type="term" value="P:trans-translation"/>
    <property type="evidence" value="ECO:0007669"/>
    <property type="project" value="UniProtKB-UniRule"/>
</dbReference>
<keyword evidence="2 3" id="KW-0694">RNA-binding</keyword>
<comment type="function">
    <text evidence="3">Required for rescue of stalled ribosomes mediated by trans-translation. Binds to transfer-messenger RNA (tmRNA), required for stable association of tmRNA with ribosomes. tmRNA and SmpB together mimic tRNA shape, replacing the anticodon stem-loop with SmpB. tmRNA is encoded by the ssrA gene; the 2 termini fold to resemble tRNA(Ala) and it encodes a 'tag peptide', a short internal open reading frame. During trans-translation Ala-aminoacylated tmRNA acts like a tRNA, entering the A-site of stalled ribosomes, displacing the stalled mRNA. The ribosome then switches to translate the ORF on the tmRNA; the nascent peptide is terminated with the 'tag peptide' encoded by the tmRNA and targeted for degradation. The ribosome is freed to recommence translation, which seems to be the essential function of trans-translation.</text>
</comment>
<evidence type="ECO:0000313" key="6">
    <source>
        <dbReference type="Proteomes" id="UP000199183"/>
    </source>
</evidence>
<dbReference type="InterPro" id="IPR000037">
    <property type="entry name" value="SsrA-bd_prot"/>
</dbReference>
<dbReference type="PANTHER" id="PTHR30308">
    <property type="entry name" value="TMRNA-BINDING COMPONENT OF TRANS-TRANSLATION TAGGING COMPLEX"/>
    <property type="match status" value="1"/>
</dbReference>
<dbReference type="InterPro" id="IPR023620">
    <property type="entry name" value="SmpB"/>
</dbReference>
<dbReference type="PROSITE" id="PS01317">
    <property type="entry name" value="SSRP"/>
    <property type="match status" value="1"/>
</dbReference>
<dbReference type="GO" id="GO:0005829">
    <property type="term" value="C:cytosol"/>
    <property type="evidence" value="ECO:0007669"/>
    <property type="project" value="TreeGrafter"/>
</dbReference>
<dbReference type="Proteomes" id="UP000199183">
    <property type="component" value="Unassembled WGS sequence"/>
</dbReference>
<dbReference type="NCBIfam" id="TIGR00086">
    <property type="entry name" value="smpB"/>
    <property type="match status" value="1"/>
</dbReference>
<organism evidence="5 6">
    <name type="scientific">Paramicrobacterium humi</name>
    <dbReference type="NCBI Taxonomy" id="640635"/>
    <lineage>
        <taxon>Bacteria</taxon>
        <taxon>Bacillati</taxon>
        <taxon>Actinomycetota</taxon>
        <taxon>Actinomycetes</taxon>
        <taxon>Micrococcales</taxon>
        <taxon>Microbacteriaceae</taxon>
        <taxon>Paramicrobacterium</taxon>
    </lineage>
</organism>
<evidence type="ECO:0000256" key="1">
    <source>
        <dbReference type="ARBA" id="ARBA00022490"/>
    </source>
</evidence>
<gene>
    <name evidence="3" type="primary">smpB</name>
    <name evidence="5" type="ORF">SAMN04489806_3181</name>
</gene>
<reference evidence="5 6" key="1">
    <citation type="submission" date="2016-10" db="EMBL/GenBank/DDBJ databases">
        <authorList>
            <person name="de Groot N.N."/>
        </authorList>
    </citation>
    <scope>NUCLEOTIDE SEQUENCE [LARGE SCALE GENOMIC DNA]</scope>
    <source>
        <strain evidence="5 6">DSM 21799</strain>
    </source>
</reference>
<dbReference type="PANTHER" id="PTHR30308:SF2">
    <property type="entry name" value="SSRA-BINDING PROTEIN"/>
    <property type="match status" value="1"/>
</dbReference>
<evidence type="ECO:0000313" key="5">
    <source>
        <dbReference type="EMBL" id="SEC54607.1"/>
    </source>
</evidence>
<sequence>MPRERGEKVVATNRRARHDYLIEDTYEAGLVLWGTEVKALREGRASLVDGYAYIDNGEAWLDAVYIPEYSQGTWNNHSPRRKRKLLLHKQQITKISHKIAPGGYTLVPLKIYFSDGRAKVEIAVAKGKREYDKRQALRERQDTREAQRAMAMRNRLGE</sequence>
<feature type="compositionally biased region" description="Basic and acidic residues" evidence="4">
    <location>
        <begin position="134"/>
        <end position="147"/>
    </location>
</feature>
<protein>
    <recommendedName>
        <fullName evidence="3">SsrA-binding protein</fullName>
    </recommendedName>
    <alternativeName>
        <fullName evidence="3">Small protein B</fullName>
    </alternativeName>
</protein>
<evidence type="ECO:0000256" key="2">
    <source>
        <dbReference type="ARBA" id="ARBA00022884"/>
    </source>
</evidence>
<accession>A0A1H4TE27</accession>
<evidence type="ECO:0000256" key="4">
    <source>
        <dbReference type="SAM" id="MobiDB-lite"/>
    </source>
</evidence>
<dbReference type="AlphaFoldDB" id="A0A1H4TE27"/>
<evidence type="ECO:0000256" key="3">
    <source>
        <dbReference type="HAMAP-Rule" id="MF_00023"/>
    </source>
</evidence>
<dbReference type="NCBIfam" id="NF003843">
    <property type="entry name" value="PRK05422.1"/>
    <property type="match status" value="1"/>
</dbReference>
<dbReference type="CDD" id="cd09294">
    <property type="entry name" value="SmpB"/>
    <property type="match status" value="1"/>
</dbReference>
<name>A0A1H4TE27_9MICO</name>
<dbReference type="OrthoDB" id="9805462at2"/>
<dbReference type="EMBL" id="FNRY01000002">
    <property type="protein sequence ID" value="SEC54607.1"/>
    <property type="molecule type" value="Genomic_DNA"/>
</dbReference>
<feature type="region of interest" description="Disordered" evidence="4">
    <location>
        <begin position="134"/>
        <end position="158"/>
    </location>
</feature>
<dbReference type="InterPro" id="IPR020081">
    <property type="entry name" value="SsrA-bd_prot_CS"/>
</dbReference>
<dbReference type="Pfam" id="PF01668">
    <property type="entry name" value="SmpB"/>
    <property type="match status" value="1"/>
</dbReference>
<dbReference type="GO" id="GO:0070930">
    <property type="term" value="P:trans-translation-dependent protein tagging"/>
    <property type="evidence" value="ECO:0007669"/>
    <property type="project" value="TreeGrafter"/>
</dbReference>
<dbReference type="HAMAP" id="MF_00023">
    <property type="entry name" value="SmpB"/>
    <property type="match status" value="1"/>
</dbReference>
<comment type="subcellular location">
    <subcellularLocation>
        <location evidence="3">Cytoplasm</location>
    </subcellularLocation>
    <text evidence="3">The tmRNA-SmpB complex associates with stalled 70S ribosomes.</text>
</comment>
<keyword evidence="6" id="KW-1185">Reference proteome</keyword>
<dbReference type="STRING" id="640635.SAMN04489806_3181"/>
<comment type="similarity">
    <text evidence="3">Belongs to the SmpB family.</text>
</comment>
<keyword evidence="1 3" id="KW-0963">Cytoplasm</keyword>
<dbReference type="RefSeq" id="WP_091187685.1">
    <property type="nucleotide sequence ID" value="NZ_FNRY01000002.1"/>
</dbReference>